<dbReference type="CDD" id="cd18808">
    <property type="entry name" value="SF1_C_Upf1"/>
    <property type="match status" value="1"/>
</dbReference>
<evidence type="ECO:0000256" key="1">
    <source>
        <dbReference type="ARBA" id="ARBA00007913"/>
    </source>
</evidence>
<evidence type="ECO:0000256" key="5">
    <source>
        <dbReference type="ARBA" id="ARBA00022840"/>
    </source>
</evidence>
<feature type="domain" description="DUF2726" evidence="6">
    <location>
        <begin position="791"/>
        <end position="914"/>
    </location>
</feature>
<dbReference type="InterPro" id="IPR041679">
    <property type="entry name" value="DNA2/NAM7-like_C"/>
</dbReference>
<evidence type="ECO:0000259" key="6">
    <source>
        <dbReference type="Pfam" id="PF10881"/>
    </source>
</evidence>
<dbReference type="InterPro" id="IPR041677">
    <property type="entry name" value="DNA2/NAM7_AAA_11"/>
</dbReference>
<evidence type="ECO:0000256" key="2">
    <source>
        <dbReference type="ARBA" id="ARBA00022741"/>
    </source>
</evidence>
<protein>
    <submittedName>
        <fullName evidence="9">AAA domain-containing protein</fullName>
    </submittedName>
</protein>
<dbReference type="CDD" id="cd17934">
    <property type="entry name" value="DEXXQc_Upf1-like"/>
    <property type="match status" value="1"/>
</dbReference>
<evidence type="ECO:0000256" key="4">
    <source>
        <dbReference type="ARBA" id="ARBA00022806"/>
    </source>
</evidence>
<name>A0ABY7JF30_9BURK</name>
<keyword evidence="10" id="KW-1185">Reference proteome</keyword>
<proteinExistence type="inferred from homology"/>
<organism evidence="9 10">
    <name type="scientific">Oxalobacter aliiformigenes</name>
    <dbReference type="NCBI Taxonomy" id="2946593"/>
    <lineage>
        <taxon>Bacteria</taxon>
        <taxon>Pseudomonadati</taxon>
        <taxon>Pseudomonadota</taxon>
        <taxon>Betaproteobacteria</taxon>
        <taxon>Burkholderiales</taxon>
        <taxon>Oxalobacteraceae</taxon>
        <taxon>Oxalobacter</taxon>
    </lineage>
</organism>
<reference evidence="9" key="1">
    <citation type="journal article" date="2022" name="Front. Microbiol.">
        <title>New perspectives on an old grouping: The genomic and phenotypic variability of Oxalobacter formigenes and the implications for calcium oxalate stone prevention.</title>
        <authorList>
            <person name="Chmiel J.A."/>
            <person name="Carr C."/>
            <person name="Stuivenberg G.A."/>
            <person name="Venema R."/>
            <person name="Chanyi R.M."/>
            <person name="Al K.F."/>
            <person name="Giguere D."/>
            <person name="Say H."/>
            <person name="Akouris P.P."/>
            <person name="Dominguez Romero S.A."/>
            <person name="Kwong A."/>
            <person name="Tai V."/>
            <person name="Koval S.F."/>
            <person name="Razvi H."/>
            <person name="Bjazevic J."/>
            <person name="Burton J.P."/>
        </authorList>
    </citation>
    <scope>NUCLEOTIDE SEQUENCE</scope>
    <source>
        <strain evidence="9">HOxNP-1</strain>
    </source>
</reference>
<dbReference type="EMBL" id="CP098248">
    <property type="protein sequence ID" value="WAV96264.1"/>
    <property type="molecule type" value="Genomic_DNA"/>
</dbReference>
<evidence type="ECO:0000256" key="3">
    <source>
        <dbReference type="ARBA" id="ARBA00022801"/>
    </source>
</evidence>
<dbReference type="Pfam" id="PF13086">
    <property type="entry name" value="AAA_11"/>
    <property type="match status" value="1"/>
</dbReference>
<keyword evidence="3" id="KW-0378">Hydrolase</keyword>
<keyword evidence="4" id="KW-0347">Helicase</keyword>
<dbReference type="RefSeq" id="WP_269263741.1">
    <property type="nucleotide sequence ID" value="NZ_CP098248.1"/>
</dbReference>
<dbReference type="InterPro" id="IPR024402">
    <property type="entry name" value="DUF2726"/>
</dbReference>
<dbReference type="PANTHER" id="PTHR43788">
    <property type="entry name" value="DNA2/NAM7 HELICASE FAMILY MEMBER"/>
    <property type="match status" value="1"/>
</dbReference>
<dbReference type="Pfam" id="PF13087">
    <property type="entry name" value="AAA_12"/>
    <property type="match status" value="1"/>
</dbReference>
<evidence type="ECO:0000259" key="8">
    <source>
        <dbReference type="Pfam" id="PF13087"/>
    </source>
</evidence>
<accession>A0ABY7JF30</accession>
<dbReference type="Pfam" id="PF10881">
    <property type="entry name" value="DUF2726"/>
    <property type="match status" value="1"/>
</dbReference>
<evidence type="ECO:0000259" key="7">
    <source>
        <dbReference type="Pfam" id="PF13086"/>
    </source>
</evidence>
<dbReference type="PANTHER" id="PTHR43788:SF8">
    <property type="entry name" value="DNA-BINDING PROTEIN SMUBP-2"/>
    <property type="match status" value="1"/>
</dbReference>
<dbReference type="InterPro" id="IPR050534">
    <property type="entry name" value="Coronavir_polyprotein_1ab"/>
</dbReference>
<comment type="similarity">
    <text evidence="1">Belongs to the DNA2/NAM7 helicase family.</text>
</comment>
<keyword evidence="2" id="KW-0547">Nucleotide-binding</keyword>
<dbReference type="InterPro" id="IPR027417">
    <property type="entry name" value="P-loop_NTPase"/>
</dbReference>
<dbReference type="SUPFAM" id="SSF52540">
    <property type="entry name" value="P-loop containing nucleoside triphosphate hydrolases"/>
    <property type="match status" value="1"/>
</dbReference>
<gene>
    <name evidence="9" type="ORF">NB645_05255</name>
</gene>
<dbReference type="Gene3D" id="3.40.960.10">
    <property type="entry name" value="VSR Endonuclease"/>
    <property type="match status" value="1"/>
</dbReference>
<sequence>MIFCKGVDRTIDIRNCEAIGNRYRICFKNGREYFYNRNNIRIFHNPESISFKNKSVFHNQILLENISKILLFGKKHDAYYRIFRLHQDPFSAPVSEFEFLENAATPQSTFILDYYRHIVCLLESKHNEEKGFLTRLYDRLGFIHPESILAAYLNRRYPTYTGNFTSRTYPLIFPFRFNLSQKTALENALSNPVSVIEGPPGTGKTQTILNILANLVAVGKKSVAVVSFNNEAVNNIRDKLDKAGYGFLVADLGRKEKRENFFNQLQQADVSSFKSTSSLRSLEKEIGKLNQQLAGLLAINNSGAQLRQELAAYRLEQQHFEKQIEGKSSRIEKLPLFAKSSEKLITCLADLHLADRLGIHSTFLFKLKLFFKYGIFRFWKKSGKMDFYVTLQREFYRLKIHELEKIYRKNQEYLEKHSFDSLSETHYKKSVEYFRKQLYELYSRLAKPSFTEKALQDSRHFRKFLKYYPVILSTNHSLLNSIPDHYLLDYVIIDEASQVDLLTALPVLSRCRNLIVVGDTKQLPQIVDTKLDKTGLSSIPAEYDYFSQNILSSILAVFKQHVPRVILKEHYRCHPEIIGFCNRKYYNDELIPFTSADMSEKPLVLYKTAKGNHSRQITHDYVKERGIYNQREIDIVQNEMLEKLGINPEKDDIGFVTPYRRQVCKASRILPDYIVSDTVHKYQGREKDIIILSTVLDKKSGRNHLHFVDDPHLVNVAVSRARKKLIVDTDHDYFMKHGKHMRDLCHYIQYHTLDSQVIESDIISVFDLLYKNYSDKLKKLQARLSDHSQFRSENIVHALLEDILSRPEYSDFTFVAQVRLHDIFRNPNFANTGSSHDMENDYLDKASVDFVIYRKCGNRFAFAIEVDGFAFHENNPEQLTRDRLKQAIFDKYGLKILRLPTNGSGEEQKILAMLDRIQQSYG</sequence>
<feature type="domain" description="DNA2/NAM7 helicase helicase" evidence="7">
    <location>
        <begin position="177"/>
        <end position="527"/>
    </location>
</feature>
<evidence type="ECO:0000313" key="10">
    <source>
        <dbReference type="Proteomes" id="UP001164794"/>
    </source>
</evidence>
<feature type="domain" description="DNA2/NAM7 helicase-like C-terminal" evidence="8">
    <location>
        <begin position="559"/>
        <end position="727"/>
    </location>
</feature>
<dbReference type="Proteomes" id="UP001164794">
    <property type="component" value="Chromosome"/>
</dbReference>
<dbReference type="InterPro" id="IPR047187">
    <property type="entry name" value="SF1_C_Upf1"/>
</dbReference>
<evidence type="ECO:0000313" key="9">
    <source>
        <dbReference type="EMBL" id="WAV96264.1"/>
    </source>
</evidence>
<dbReference type="Gene3D" id="3.40.50.300">
    <property type="entry name" value="P-loop containing nucleotide triphosphate hydrolases"/>
    <property type="match status" value="3"/>
</dbReference>
<keyword evidence="5" id="KW-0067">ATP-binding</keyword>